<dbReference type="PROSITE" id="PS51257">
    <property type="entry name" value="PROKAR_LIPOPROTEIN"/>
    <property type="match status" value="1"/>
</dbReference>
<dbReference type="AlphaFoldDB" id="A0A5E4RPY1"/>
<name>A0A5E4RPY1_9BURK</name>
<keyword evidence="2" id="KW-1185">Reference proteome</keyword>
<evidence type="ECO:0000313" key="2">
    <source>
        <dbReference type="Proteomes" id="UP000414233"/>
    </source>
</evidence>
<proteinExistence type="predicted"/>
<evidence type="ECO:0000313" key="1">
    <source>
        <dbReference type="EMBL" id="VVD65085.1"/>
    </source>
</evidence>
<gene>
    <name evidence="1" type="ORF">PTE30175_00301</name>
</gene>
<dbReference type="EMBL" id="CABPRZ010000001">
    <property type="protein sequence ID" value="VVD65085.1"/>
    <property type="molecule type" value="Genomic_DNA"/>
</dbReference>
<sequence length="40" mass="4226">MKYLAFATVGAFMVGCISIAPTKFEAAASQVVAHLFALLH</sequence>
<accession>A0A5E4RPY1</accession>
<evidence type="ECO:0008006" key="3">
    <source>
        <dbReference type="Google" id="ProtNLM"/>
    </source>
</evidence>
<organism evidence="1 2">
    <name type="scientific">Pandoraea terrae</name>
    <dbReference type="NCBI Taxonomy" id="1537710"/>
    <lineage>
        <taxon>Bacteria</taxon>
        <taxon>Pseudomonadati</taxon>
        <taxon>Pseudomonadota</taxon>
        <taxon>Betaproteobacteria</taxon>
        <taxon>Burkholderiales</taxon>
        <taxon>Burkholderiaceae</taxon>
        <taxon>Pandoraea</taxon>
    </lineage>
</organism>
<dbReference type="Proteomes" id="UP000414233">
    <property type="component" value="Unassembled WGS sequence"/>
</dbReference>
<reference evidence="1 2" key="1">
    <citation type="submission" date="2019-08" db="EMBL/GenBank/DDBJ databases">
        <authorList>
            <person name="Peeters C."/>
        </authorList>
    </citation>
    <scope>NUCLEOTIDE SEQUENCE [LARGE SCALE GENOMIC DNA]</scope>
    <source>
        <strain evidence="1 2">LMG 30175</strain>
    </source>
</reference>
<protein>
    <recommendedName>
        <fullName evidence="3">Lipoprotein</fullName>
    </recommendedName>
</protein>